<dbReference type="EMBL" id="JAVRET010000024">
    <property type="protein sequence ID" value="MDT0409920.1"/>
    <property type="molecule type" value="Genomic_DNA"/>
</dbReference>
<reference evidence="2" key="1">
    <citation type="submission" date="2023-07" db="EMBL/GenBank/DDBJ databases">
        <title>30 novel species of actinomycetes from the DSMZ collection.</title>
        <authorList>
            <person name="Nouioui I."/>
        </authorList>
    </citation>
    <scope>NUCLEOTIDE SEQUENCE [LARGE SCALE GENOMIC DNA]</scope>
    <source>
        <strain evidence="2">DSM 41979</strain>
    </source>
</reference>
<comment type="caution">
    <text evidence="1">The sequence shown here is derived from an EMBL/GenBank/DDBJ whole genome shotgun (WGS) entry which is preliminary data.</text>
</comment>
<protein>
    <submittedName>
        <fullName evidence="1">Uncharacterized protein</fullName>
    </submittedName>
</protein>
<evidence type="ECO:0000313" key="1">
    <source>
        <dbReference type="EMBL" id="MDT0409920.1"/>
    </source>
</evidence>
<dbReference type="Proteomes" id="UP001183610">
    <property type="component" value="Unassembled WGS sequence"/>
</dbReference>
<sequence length="72" mass="8467">MSAHPRFFQQLSRELAAASNPTRRDELLDYWIDCRDRATEWDAHCWGFNPDTWCANERAEMERRAKAKPPSG</sequence>
<organism evidence="1 2">
    <name type="scientific">Streptomyces evansiae</name>
    <dbReference type="NCBI Taxonomy" id="3075535"/>
    <lineage>
        <taxon>Bacteria</taxon>
        <taxon>Bacillati</taxon>
        <taxon>Actinomycetota</taxon>
        <taxon>Actinomycetes</taxon>
        <taxon>Kitasatosporales</taxon>
        <taxon>Streptomycetaceae</taxon>
        <taxon>Streptomyces</taxon>
    </lineage>
</organism>
<accession>A0ABU2R3S1</accession>
<evidence type="ECO:0000313" key="2">
    <source>
        <dbReference type="Proteomes" id="UP001183610"/>
    </source>
</evidence>
<gene>
    <name evidence="1" type="ORF">RM698_12765</name>
</gene>
<dbReference type="RefSeq" id="WP_010264190.1">
    <property type="nucleotide sequence ID" value="NZ_JAVRET010000024.1"/>
</dbReference>
<proteinExistence type="predicted"/>
<name>A0ABU2R3S1_9ACTN</name>
<keyword evidence="2" id="KW-1185">Reference proteome</keyword>